<dbReference type="Pfam" id="PF13375">
    <property type="entry name" value="RnfC_N"/>
    <property type="match status" value="1"/>
</dbReference>
<keyword evidence="1" id="KW-0004">4Fe-4S</keyword>
<evidence type="ECO:0000256" key="4">
    <source>
        <dbReference type="ARBA" id="ARBA00023014"/>
    </source>
</evidence>
<evidence type="ECO:0000256" key="3">
    <source>
        <dbReference type="ARBA" id="ARBA00023004"/>
    </source>
</evidence>
<dbReference type="InterPro" id="IPR031001">
    <property type="entry name" value="PR_assoc_PrdC"/>
</dbReference>
<gene>
    <name evidence="7" type="primary">prdC</name>
    <name evidence="7" type="ORF">AB8U03_03995</name>
</gene>
<evidence type="ECO:0000259" key="5">
    <source>
        <dbReference type="Pfam" id="PF01512"/>
    </source>
</evidence>
<protein>
    <submittedName>
        <fullName evidence="7">Proline reductase-associated electron transfer protein PrdC</fullName>
    </submittedName>
</protein>
<dbReference type="RefSeq" id="WP_369703254.1">
    <property type="nucleotide sequence ID" value="NZ_JBGEWD010000002.1"/>
</dbReference>
<reference evidence="7 8" key="1">
    <citation type="submission" date="2024-08" db="EMBL/GenBank/DDBJ databases">
        <title>Clostridium lapicellarii sp. nov., and Clostridium renhuaiense sp. nov., two species isolated from the mud in a fermentation cellar used for producing sauce-flavour Chinese liquors.</title>
        <authorList>
            <person name="Yang F."/>
            <person name="Wang H."/>
            <person name="Chen L.Q."/>
            <person name="Zhou N."/>
            <person name="Lu J.J."/>
            <person name="Pu X.X."/>
            <person name="Wan B."/>
            <person name="Wang L."/>
            <person name="Liu S.J."/>
        </authorList>
    </citation>
    <scope>NUCLEOTIDE SEQUENCE [LARGE SCALE GENOMIC DNA]</scope>
    <source>
        <strain evidence="7 8">MT-5</strain>
    </source>
</reference>
<feature type="domain" description="NADH-ubiquinone oxidoreductase 51kDa subunit FMN-binding" evidence="5">
    <location>
        <begin position="84"/>
        <end position="227"/>
    </location>
</feature>
<keyword evidence="3" id="KW-0408">Iron</keyword>
<feature type="domain" description="RnfC Barrel sandwich hybrid" evidence="6">
    <location>
        <begin position="5"/>
        <end position="63"/>
    </location>
</feature>
<dbReference type="SUPFAM" id="SSF142019">
    <property type="entry name" value="Nqo1 FMN-binding domain-like"/>
    <property type="match status" value="1"/>
</dbReference>
<dbReference type="Pfam" id="PF01512">
    <property type="entry name" value="Complex1_51K"/>
    <property type="match status" value="1"/>
</dbReference>
<dbReference type="PANTHER" id="PTHR43578:SF3">
    <property type="entry name" value="NADH-QUINONE OXIDOREDUCTASE SUBUNIT F"/>
    <property type="match status" value="1"/>
</dbReference>
<evidence type="ECO:0000313" key="8">
    <source>
        <dbReference type="Proteomes" id="UP001564657"/>
    </source>
</evidence>
<name>A0ABV4BNK2_9CLOT</name>
<keyword evidence="8" id="KW-1185">Reference proteome</keyword>
<dbReference type="InterPro" id="IPR026902">
    <property type="entry name" value="RnfC_N"/>
</dbReference>
<comment type="caution">
    <text evidence="7">The sequence shown here is derived from an EMBL/GenBank/DDBJ whole genome shotgun (WGS) entry which is preliminary data.</text>
</comment>
<accession>A0ABV4BNK2</accession>
<dbReference type="NCBIfam" id="TIGR04481">
    <property type="entry name" value="PR_assoc_PrdC"/>
    <property type="match status" value="1"/>
</dbReference>
<keyword evidence="4" id="KW-0411">Iron-sulfur</keyword>
<dbReference type="InterPro" id="IPR011538">
    <property type="entry name" value="Nuo51_FMN-bd"/>
</dbReference>
<dbReference type="PANTHER" id="PTHR43578">
    <property type="entry name" value="NADH-QUINONE OXIDOREDUCTASE SUBUNIT F"/>
    <property type="match status" value="1"/>
</dbReference>
<organism evidence="7 8">
    <name type="scientific">Clostridium moutaii</name>
    <dbReference type="NCBI Taxonomy" id="3240932"/>
    <lineage>
        <taxon>Bacteria</taxon>
        <taxon>Bacillati</taxon>
        <taxon>Bacillota</taxon>
        <taxon>Clostridia</taxon>
        <taxon>Eubacteriales</taxon>
        <taxon>Clostridiaceae</taxon>
        <taxon>Clostridium</taxon>
    </lineage>
</organism>
<evidence type="ECO:0000256" key="2">
    <source>
        <dbReference type="ARBA" id="ARBA00022723"/>
    </source>
</evidence>
<evidence type="ECO:0000313" key="7">
    <source>
        <dbReference type="EMBL" id="MEY7999366.1"/>
    </source>
</evidence>
<dbReference type="EMBL" id="JBGEWD010000002">
    <property type="protein sequence ID" value="MEY7999366.1"/>
    <property type="molecule type" value="Genomic_DNA"/>
</dbReference>
<dbReference type="Gene3D" id="3.40.50.11540">
    <property type="entry name" value="NADH-ubiquinone oxidoreductase 51kDa subunit"/>
    <property type="match status" value="1"/>
</dbReference>
<dbReference type="SUPFAM" id="SSF142984">
    <property type="entry name" value="Nqo1 middle domain-like"/>
    <property type="match status" value="1"/>
</dbReference>
<keyword evidence="2" id="KW-0479">Metal-binding</keyword>
<dbReference type="Proteomes" id="UP001564657">
    <property type="component" value="Unassembled WGS sequence"/>
</dbReference>
<evidence type="ECO:0000256" key="1">
    <source>
        <dbReference type="ARBA" id="ARBA00022485"/>
    </source>
</evidence>
<proteinExistence type="predicted"/>
<sequence length="435" mass="47278">MEQVYNFPLKMHVGGPDVPIVKENQEVKRGECIAEPKGLGAKIHSSVSGKVVKITDSEIVIRSDDKQSEKYVKIKKCSSIAESVFEAGVVGAGGAGFPTHIKLKTKLPNGYIIANCVECEPVLHHNIKRIEEKPEEIIKGIKYAMSSTGAKKAYIAIKSKHLRAVKVLKDYLKGDTSIEVKGLPDMYPMGEERAIIHAIFDKWLEPTQLPVDADCVVLNAESLFNITMAVDYGKPVIDKDITIVGKLKSGKEPNVFFQVPVGTTIKSLIEKCGGIDGEYGELIIGGPYTGASQDIDTSIVTKTSGGAIVTIPLPEYKGPIGLLVCACGANEARLRDVASKMHSQVVGVTKCKNVEEIKGSNKCKTPGHCPGQAQAIMYLKKQGAKRVLISNCSDCSNTVMCCAPKMGLPVYHHTDHVFRTVNYPLTRRLPMEQES</sequence>
<dbReference type="InterPro" id="IPR037225">
    <property type="entry name" value="Nuo51_FMN-bd_sf"/>
</dbReference>
<evidence type="ECO:0000259" key="6">
    <source>
        <dbReference type="Pfam" id="PF13375"/>
    </source>
</evidence>